<keyword evidence="6" id="KW-0256">Endoplasmic reticulum</keyword>
<evidence type="ECO:0000313" key="11">
    <source>
        <dbReference type="EMBL" id="CAH0518183.1"/>
    </source>
</evidence>
<organism evidence="10 13">
    <name type="scientific">Peronospora belbahrii</name>
    <dbReference type="NCBI Taxonomy" id="622444"/>
    <lineage>
        <taxon>Eukaryota</taxon>
        <taxon>Sar</taxon>
        <taxon>Stramenopiles</taxon>
        <taxon>Oomycota</taxon>
        <taxon>Peronosporomycetes</taxon>
        <taxon>Peronosporales</taxon>
        <taxon>Peronosporaceae</taxon>
        <taxon>Peronospora</taxon>
    </lineage>
</organism>
<dbReference type="PANTHER" id="PTHR12692">
    <property type="entry name" value="DOLICHYL-DIPHOSPHOOLIGOSACCHARIDE--PROTEIN GLYCOSYLTRANSFERASE-RELATED"/>
    <property type="match status" value="1"/>
</dbReference>
<feature type="transmembrane region" description="Helical" evidence="9">
    <location>
        <begin position="118"/>
        <end position="135"/>
    </location>
</feature>
<dbReference type="GO" id="GO:0008250">
    <property type="term" value="C:oligosaccharyltransferase complex"/>
    <property type="evidence" value="ECO:0007669"/>
    <property type="project" value="TreeGrafter"/>
</dbReference>
<dbReference type="EMBL" id="CAKKTJ010000333">
    <property type="protein sequence ID" value="CAH0482364.1"/>
    <property type="molecule type" value="Genomic_DNA"/>
</dbReference>
<evidence type="ECO:0000256" key="9">
    <source>
        <dbReference type="SAM" id="Phobius"/>
    </source>
</evidence>
<protein>
    <submittedName>
        <fullName evidence="10">Uncharacterized protein</fullName>
    </submittedName>
</protein>
<evidence type="ECO:0000256" key="2">
    <source>
        <dbReference type="ARBA" id="ARBA00004477"/>
    </source>
</evidence>
<comment type="caution">
    <text evidence="10">The sequence shown here is derived from an EMBL/GenBank/DDBJ whole genome shotgun (WGS) entry which is preliminary data.</text>
</comment>
<feature type="transmembrane region" description="Helical" evidence="9">
    <location>
        <begin position="141"/>
        <end position="163"/>
    </location>
</feature>
<proteinExistence type="inferred from homology"/>
<evidence type="ECO:0000256" key="8">
    <source>
        <dbReference type="ARBA" id="ARBA00023136"/>
    </source>
</evidence>
<reference evidence="10 12" key="1">
    <citation type="submission" date="2021-11" db="EMBL/GenBank/DDBJ databases">
        <authorList>
            <person name="Islam A."/>
            <person name="Islam S."/>
            <person name="Flora M.S."/>
            <person name="Rahman M."/>
            <person name="Ziaur R.M."/>
            <person name="Epstein J.H."/>
            <person name="Hassan M."/>
            <person name="Klassen M."/>
            <person name="Woodard K."/>
            <person name="Webb A."/>
            <person name="Webby R.J."/>
            <person name="El Zowalaty M.E."/>
        </authorList>
    </citation>
    <scope>NUCLEOTIDE SEQUENCE</scope>
    <source>
        <strain evidence="11">Pbs1</strain>
        <strain evidence="10">Pbs3</strain>
    </source>
</reference>
<dbReference type="Proteomes" id="UP001158986">
    <property type="component" value="Unassembled WGS sequence"/>
</dbReference>
<evidence type="ECO:0000256" key="4">
    <source>
        <dbReference type="ARBA" id="ARBA00022692"/>
    </source>
</evidence>
<evidence type="ECO:0000256" key="6">
    <source>
        <dbReference type="ARBA" id="ARBA00022824"/>
    </source>
</evidence>
<evidence type="ECO:0000313" key="12">
    <source>
        <dbReference type="Proteomes" id="UP001158986"/>
    </source>
</evidence>
<evidence type="ECO:0000256" key="7">
    <source>
        <dbReference type="ARBA" id="ARBA00022989"/>
    </source>
</evidence>
<dbReference type="EMBL" id="CAKLCB010000256">
    <property type="protein sequence ID" value="CAH0518183.1"/>
    <property type="molecule type" value="Genomic_DNA"/>
</dbReference>
<comment type="subcellular location">
    <subcellularLocation>
        <location evidence="2">Endoplasmic reticulum membrane</location>
        <topology evidence="2">Multi-pass membrane protein</topology>
    </subcellularLocation>
</comment>
<dbReference type="AlphaFoldDB" id="A0AAU9LCU4"/>
<evidence type="ECO:0000256" key="1">
    <source>
        <dbReference type="ARBA" id="ARBA00002791"/>
    </source>
</evidence>
<dbReference type="Proteomes" id="UP001160483">
    <property type="component" value="Unassembled WGS sequence"/>
</dbReference>
<keyword evidence="8 9" id="KW-0472">Membrane</keyword>
<dbReference type="Pfam" id="PF04756">
    <property type="entry name" value="OST3_OST6"/>
    <property type="match status" value="1"/>
</dbReference>
<dbReference type="InterPro" id="IPR021149">
    <property type="entry name" value="OligosaccharylTrfase_OST3/OST6"/>
</dbReference>
<evidence type="ECO:0000313" key="10">
    <source>
        <dbReference type="EMBL" id="CAH0482364.1"/>
    </source>
</evidence>
<feature type="transmembrane region" description="Helical" evidence="9">
    <location>
        <begin position="233"/>
        <end position="254"/>
    </location>
</feature>
<keyword evidence="12" id="KW-1185">Reference proteome</keyword>
<evidence type="ECO:0000256" key="3">
    <source>
        <dbReference type="ARBA" id="ARBA00009561"/>
    </source>
</evidence>
<sequence length="260" mass="30078">MLHYHLISSTPSLLWIPERSSSTFQRYPHVETNYLDLSINGTLFTQKLQAEQTVDKQNKNFKVFQQNEELENNIAKEITTFVRSCQEKSGYFVDHRAQGGRFLPAVSVRSTDEVWSKLEMIPIVAVLAFAAFVVYENRDVVHGVICTRCFWFLVCSGVIFVALSGLFHSIIHRRAWYYFGQTHGFVFVYPSPQRQFVLEGLVNGTWSFWWSLAGMSISDVLPTLRSQLARDDLLRWSLLLVVISYAALNFAFLIKYRWLA</sequence>
<keyword evidence="4 9" id="KW-0812">Transmembrane</keyword>
<accession>A0AAU9LCU4</accession>
<name>A0AAU9LCU4_9STRA</name>
<keyword evidence="5" id="KW-0732">Signal</keyword>
<keyword evidence="7 9" id="KW-1133">Transmembrane helix</keyword>
<evidence type="ECO:0000313" key="13">
    <source>
        <dbReference type="Proteomes" id="UP001160483"/>
    </source>
</evidence>
<comment type="similarity">
    <text evidence="3">Belongs to the OST3/OST6 family.</text>
</comment>
<dbReference type="PANTHER" id="PTHR12692:SF0">
    <property type="entry name" value="GH11935P"/>
    <property type="match status" value="1"/>
</dbReference>
<gene>
    <name evidence="11" type="ORF">PBS001_LOCUS4768</name>
    <name evidence="10" type="ORF">PBS003_LOCUS8960</name>
</gene>
<evidence type="ECO:0000256" key="5">
    <source>
        <dbReference type="ARBA" id="ARBA00022729"/>
    </source>
</evidence>
<dbReference type="GO" id="GO:0018279">
    <property type="term" value="P:protein N-linked glycosylation via asparagine"/>
    <property type="evidence" value="ECO:0007669"/>
    <property type="project" value="TreeGrafter"/>
</dbReference>
<comment type="function">
    <text evidence="1">Subunit of the oligosaccharyl transferase (OST) complex that catalyzes the initial transfer of a defined glycan (Glc(3)Man(9)GlcNAc(2) in eukaryotes) from the lipid carrier dolichol-pyrophosphate to an asparagine residue within an Asn-X-Ser/Thr consensus motif in nascent polypeptide chains, the first step in protein N-glycosylation. N-glycosylation occurs cotranslationally and the complex associates with the Sec61 complex at the channel-forming translocon complex that mediates protein translocation across the endoplasmic reticulum (ER). All subunits are required for a maximal enzyme activity.</text>
</comment>